<protein>
    <submittedName>
        <fullName evidence="6">Protein phosphatase 1E</fullName>
    </submittedName>
</protein>
<reference evidence="6 7" key="1">
    <citation type="submission" date="2015-01" db="EMBL/GenBank/DDBJ databases">
        <title>Evolution of Trichinella species and genotypes.</title>
        <authorList>
            <person name="Korhonen P.K."/>
            <person name="Edoardo P."/>
            <person name="Giuseppe L.R."/>
            <person name="Gasser R.B."/>
        </authorList>
    </citation>
    <scope>NUCLEOTIDE SEQUENCE [LARGE SCALE GENOMIC DNA]</scope>
    <source>
        <strain evidence="6">ISS1029</strain>
    </source>
</reference>
<dbReference type="EMBL" id="JYDP01000001">
    <property type="protein sequence ID" value="KRZ19145.1"/>
    <property type="molecule type" value="Genomic_DNA"/>
</dbReference>
<dbReference type="GO" id="GO:0046872">
    <property type="term" value="F:metal ion binding"/>
    <property type="evidence" value="ECO:0007669"/>
    <property type="project" value="UniProtKB-KW"/>
</dbReference>
<evidence type="ECO:0000259" key="5">
    <source>
        <dbReference type="PROSITE" id="PS51746"/>
    </source>
</evidence>
<keyword evidence="7" id="KW-1185">Reference proteome</keyword>
<comment type="caution">
    <text evidence="6">The sequence shown here is derived from an EMBL/GenBank/DDBJ whole genome shotgun (WGS) entry which is preliminary data.</text>
</comment>
<dbReference type="Proteomes" id="UP000055024">
    <property type="component" value="Unassembled WGS sequence"/>
</dbReference>
<dbReference type="InterPro" id="IPR015655">
    <property type="entry name" value="PP2C"/>
</dbReference>
<keyword evidence="2 4" id="KW-0378">Hydrolase</keyword>
<dbReference type="PANTHER" id="PTHR13832:SF827">
    <property type="entry name" value="PROTEIN PHOSPHATASE 1L"/>
    <property type="match status" value="1"/>
</dbReference>
<feature type="domain" description="PPM-type phosphatase" evidence="5">
    <location>
        <begin position="147"/>
        <end position="420"/>
    </location>
</feature>
<accession>A0A0V1I8H4</accession>
<evidence type="ECO:0000256" key="2">
    <source>
        <dbReference type="ARBA" id="ARBA00022801"/>
    </source>
</evidence>
<gene>
    <name evidence="6" type="primary">Ppm1e</name>
    <name evidence="6" type="ORF">T11_1915</name>
</gene>
<dbReference type="PROSITE" id="PS01032">
    <property type="entry name" value="PPM_1"/>
    <property type="match status" value="1"/>
</dbReference>
<comment type="similarity">
    <text evidence="4">Belongs to the PP2C family.</text>
</comment>
<evidence type="ECO:0000313" key="6">
    <source>
        <dbReference type="EMBL" id="KRZ19145.1"/>
    </source>
</evidence>
<organism evidence="6 7">
    <name type="scientific">Trichinella zimbabwensis</name>
    <dbReference type="NCBI Taxonomy" id="268475"/>
    <lineage>
        <taxon>Eukaryota</taxon>
        <taxon>Metazoa</taxon>
        <taxon>Ecdysozoa</taxon>
        <taxon>Nematoda</taxon>
        <taxon>Enoplea</taxon>
        <taxon>Dorylaimia</taxon>
        <taxon>Trichinellida</taxon>
        <taxon>Trichinellidae</taxon>
        <taxon>Trichinella</taxon>
    </lineage>
</organism>
<dbReference type="PROSITE" id="PS51746">
    <property type="entry name" value="PPM_2"/>
    <property type="match status" value="1"/>
</dbReference>
<proteinExistence type="inferred from homology"/>
<dbReference type="CDD" id="cd00143">
    <property type="entry name" value="PP2Cc"/>
    <property type="match status" value="1"/>
</dbReference>
<dbReference type="Pfam" id="PF00481">
    <property type="entry name" value="PP2C"/>
    <property type="match status" value="1"/>
</dbReference>
<dbReference type="Gene3D" id="3.60.40.10">
    <property type="entry name" value="PPM-type phosphatase domain"/>
    <property type="match status" value="1"/>
</dbReference>
<dbReference type="SMART" id="SM00332">
    <property type="entry name" value="PP2Cc"/>
    <property type="match status" value="1"/>
</dbReference>
<dbReference type="InterPro" id="IPR036457">
    <property type="entry name" value="PPM-type-like_dom_sf"/>
</dbReference>
<dbReference type="InterPro" id="IPR001932">
    <property type="entry name" value="PPM-type_phosphatase-like_dom"/>
</dbReference>
<evidence type="ECO:0000256" key="4">
    <source>
        <dbReference type="RuleBase" id="RU003465"/>
    </source>
</evidence>
<dbReference type="GO" id="GO:0004722">
    <property type="term" value="F:protein serine/threonine phosphatase activity"/>
    <property type="evidence" value="ECO:0007669"/>
    <property type="project" value="InterPro"/>
</dbReference>
<name>A0A0V1I8H4_9BILA</name>
<keyword evidence="1" id="KW-0479">Metal-binding</keyword>
<dbReference type="PANTHER" id="PTHR13832">
    <property type="entry name" value="PROTEIN PHOSPHATASE 2C"/>
    <property type="match status" value="1"/>
</dbReference>
<keyword evidence="3 4" id="KW-0904">Protein phosphatase</keyword>
<sequence>MSEQFSVKLQKFLDDFDSQSDISVPDAVHQRVATKDKVTTEEIPAEVIARNVEFLTQHGFNNSDALWLSSKAFHSHICNVLLSSCGDDDDDDEVGSMVETFQSGEKFIQSSTLNRLAVNELVSFCQTYFKDIVHAHSSIKLVGQIPSYSVLSVRNRRRKMEDRFCIVSDFRLLQIPEKQSLVCKCTENDYLNSAISLFAIFDGHGGPECALYVSKHLAYNLCNSASFPSNLRESTLEAYERTERNLLAKCHRENIKSGTTCLACVVDNESIHISWLGDSMVAMLNRFGEMKLLNHKHSPSNMDEWRLIKDNGGAIIEVQGESRVNGWINVTRSFGDYHLKPPLLSLPQYVRFARCSSQSLLVMASDGFWDGMDICKCRELVISFYAERRDKGEDLADYLLNYSITEGGSSDNVTLIIVYLLEREELADSLRSVKISC</sequence>
<evidence type="ECO:0000256" key="1">
    <source>
        <dbReference type="ARBA" id="ARBA00022723"/>
    </source>
</evidence>
<evidence type="ECO:0000256" key="3">
    <source>
        <dbReference type="ARBA" id="ARBA00022912"/>
    </source>
</evidence>
<dbReference type="AlphaFoldDB" id="A0A0V1I8H4"/>
<dbReference type="SUPFAM" id="SSF81606">
    <property type="entry name" value="PP2C-like"/>
    <property type="match status" value="1"/>
</dbReference>
<dbReference type="STRING" id="268475.A0A0V1I8H4"/>
<evidence type="ECO:0000313" key="7">
    <source>
        <dbReference type="Proteomes" id="UP000055024"/>
    </source>
</evidence>
<dbReference type="OrthoDB" id="10264738at2759"/>
<dbReference type="InterPro" id="IPR000222">
    <property type="entry name" value="PP2C_BS"/>
</dbReference>